<dbReference type="OrthoDB" id="5642812at2"/>
<evidence type="ECO:0000256" key="3">
    <source>
        <dbReference type="ARBA" id="ARBA00022853"/>
    </source>
</evidence>
<dbReference type="PROSITE" id="PS51569">
    <property type="entry name" value="DOT1"/>
    <property type="match status" value="1"/>
</dbReference>
<dbReference type="PANTHER" id="PTHR21451">
    <property type="entry name" value="HISTONE H3 METHYLTRANSFERASE"/>
    <property type="match status" value="1"/>
</dbReference>
<dbReference type="Proteomes" id="UP000239239">
    <property type="component" value="Unassembled WGS sequence"/>
</dbReference>
<dbReference type="GO" id="GO:0032259">
    <property type="term" value="P:methylation"/>
    <property type="evidence" value="ECO:0007669"/>
    <property type="project" value="UniProtKB-KW"/>
</dbReference>
<dbReference type="Pfam" id="PF08123">
    <property type="entry name" value="DOT1"/>
    <property type="match status" value="1"/>
</dbReference>
<evidence type="ECO:0000256" key="1">
    <source>
        <dbReference type="ARBA" id="ARBA00012190"/>
    </source>
</evidence>
<keyword evidence="6" id="KW-0808">Transferase</keyword>
<gene>
    <name evidence="6" type="ORF">C3928_00100</name>
</gene>
<organism evidence="6 7">
    <name type="scientific">Legionella pneumophila</name>
    <dbReference type="NCBI Taxonomy" id="446"/>
    <lineage>
        <taxon>Bacteria</taxon>
        <taxon>Pseudomonadati</taxon>
        <taxon>Pseudomonadota</taxon>
        <taxon>Gammaproteobacteria</taxon>
        <taxon>Legionellales</taxon>
        <taxon>Legionellaceae</taxon>
        <taxon>Legionella</taxon>
    </lineage>
</organism>
<dbReference type="Gene3D" id="3.40.50.150">
    <property type="entry name" value="Vaccinia Virus protein VP39"/>
    <property type="match status" value="1"/>
</dbReference>
<comment type="catalytic activity">
    <reaction evidence="5">
        <text>L-lysyl(79)-[histone H3] + 3 S-adenosyl-L-methionine = N(6),N(6),N(6)-trimethyl-L-lysyl(79)-[histone H3] + 3 S-adenosyl-L-homocysteine + 3 H(+)</text>
        <dbReference type="Rhea" id="RHEA:60328"/>
        <dbReference type="Rhea" id="RHEA-COMP:15549"/>
        <dbReference type="Rhea" id="RHEA-COMP:15552"/>
        <dbReference type="ChEBI" id="CHEBI:15378"/>
        <dbReference type="ChEBI" id="CHEBI:29969"/>
        <dbReference type="ChEBI" id="CHEBI:57856"/>
        <dbReference type="ChEBI" id="CHEBI:59789"/>
        <dbReference type="ChEBI" id="CHEBI:61961"/>
        <dbReference type="EC" id="2.1.1.360"/>
    </reaction>
</comment>
<dbReference type="EC" id="2.1.1.360" evidence="1"/>
<keyword evidence="6" id="KW-0489">Methyltransferase</keyword>
<dbReference type="SUPFAM" id="SSF53335">
    <property type="entry name" value="S-adenosyl-L-methionine-dependent methyltransferases"/>
    <property type="match status" value="1"/>
</dbReference>
<dbReference type="InterPro" id="IPR029063">
    <property type="entry name" value="SAM-dependent_MTases_sf"/>
</dbReference>
<name>A0A2S6F916_LEGPN</name>
<evidence type="ECO:0000256" key="5">
    <source>
        <dbReference type="ARBA" id="ARBA00047770"/>
    </source>
</evidence>
<dbReference type="GO" id="GO:0140956">
    <property type="term" value="F:histone H3K79 trimethyltransferase activity"/>
    <property type="evidence" value="ECO:0007669"/>
    <property type="project" value="UniProtKB-EC"/>
</dbReference>
<dbReference type="RefSeq" id="WP_027228598.1">
    <property type="nucleotide sequence ID" value="NZ_CP017601.1"/>
</dbReference>
<evidence type="ECO:0000313" key="6">
    <source>
        <dbReference type="EMBL" id="PPK33927.1"/>
    </source>
</evidence>
<dbReference type="InterPro" id="IPR025789">
    <property type="entry name" value="DOT1_dom"/>
</dbReference>
<dbReference type="EMBL" id="PQWY01000001">
    <property type="protein sequence ID" value="PPK33927.1"/>
    <property type="molecule type" value="Genomic_DNA"/>
</dbReference>
<evidence type="ECO:0000256" key="2">
    <source>
        <dbReference type="ARBA" id="ARBA00020987"/>
    </source>
</evidence>
<evidence type="ECO:0000256" key="4">
    <source>
        <dbReference type="ARBA" id="ARBA00029821"/>
    </source>
</evidence>
<dbReference type="AlphaFoldDB" id="A0A2S6F916"/>
<protein>
    <recommendedName>
        <fullName evidence="2">Histone-lysine N-methyltransferase, H3 lysine-79 specific</fullName>
        <ecNumber evidence="1">2.1.1.360</ecNumber>
    </recommendedName>
    <alternativeName>
        <fullName evidence="4">Histone H3-K79 methyltransferase</fullName>
    </alternativeName>
</protein>
<evidence type="ECO:0000313" key="7">
    <source>
        <dbReference type="Proteomes" id="UP000239239"/>
    </source>
</evidence>
<proteinExistence type="predicted"/>
<accession>A0A2S6F916</accession>
<comment type="caution">
    <text evidence="6">The sequence shown here is derived from an EMBL/GenBank/DDBJ whole genome shotgun (WGS) entry which is preliminary data.</text>
</comment>
<dbReference type="GO" id="GO:0051726">
    <property type="term" value="P:regulation of cell cycle"/>
    <property type="evidence" value="ECO:0007669"/>
    <property type="project" value="InterPro"/>
</dbReference>
<dbReference type="PANTHER" id="PTHR21451:SF19">
    <property type="entry name" value="ACTIVATED IN BLOCKED UNFOLDED PROTEIN RESPONSE"/>
    <property type="match status" value="1"/>
</dbReference>
<dbReference type="InterPro" id="IPR030445">
    <property type="entry name" value="H3-K79_meTrfase"/>
</dbReference>
<keyword evidence="3" id="KW-0156">Chromatin regulator</keyword>
<reference evidence="6 7" key="1">
    <citation type="submission" date="2018-02" db="EMBL/GenBank/DDBJ databases">
        <title>Draft genome sequences of four Legionella pneumophila clinical strains isolated in Ontario.</title>
        <authorList>
            <person name="Fortuna A."/>
            <person name="Ramnarine R."/>
            <person name="Li A."/>
            <person name="Frantz C."/>
            <person name="Mallo G."/>
        </authorList>
    </citation>
    <scope>NUCLEOTIDE SEQUENCE [LARGE SCALE GENOMIC DNA]</scope>
    <source>
        <strain evidence="6 7">LG61</strain>
    </source>
</reference>
<sequence length="238" mass="27290">MLDYTPSKEIFLCLILFLILFWFCFDKARKELRINQWQKKLNLKRHAQVFQHLYGNINGFMISRQARKNQDAIEYVYGEIEFLPFIALLSMVNIDHNTVFYDLGSGTGKAVVACAMVYPVRKSIGVELFPKLHQCACERLQELATMKGYAENSKKISFILGDFLTVDLSEATLIFINSSTLFGATWEALNTRLNNLPQLSTVITTSKILSSSHFKLVTRAKIQMSWGVVFAFIHKKEN</sequence>